<evidence type="ECO:0000256" key="12">
    <source>
        <dbReference type="RuleBase" id="RU003357"/>
    </source>
</evidence>
<evidence type="ECO:0000256" key="8">
    <source>
        <dbReference type="ARBA" id="ARBA00023077"/>
    </source>
</evidence>
<evidence type="ECO:0000256" key="13">
    <source>
        <dbReference type="SAM" id="SignalP"/>
    </source>
</evidence>
<protein>
    <submittedName>
        <fullName evidence="16">TonB-dependent receptor</fullName>
    </submittedName>
</protein>
<keyword evidence="4" id="KW-0410">Iron transport</keyword>
<keyword evidence="10 11" id="KW-0998">Cell outer membrane</keyword>
<feature type="chain" id="PRO_5028941682" evidence="13">
    <location>
        <begin position="32"/>
        <end position="803"/>
    </location>
</feature>
<evidence type="ECO:0000259" key="14">
    <source>
        <dbReference type="Pfam" id="PF00593"/>
    </source>
</evidence>
<sequence>MTTHRTNHAPRRLSLLALAIAAGLGAQAAHAQDAAPDQDAQKKAGVTELETVTVTALGRAQDILDVPYNISAVSGEAIEQGNILDNAELMRGVAGVGVVDRGARNSSVVSGIRIRGLNVDSSALGDYAVSASATVATYVDSTPLFANFLLSDIDRVEVLRGPQGTLYGSGALGGAVRYILRKPDTSGTEGRVSLGLSSVDGSGGIGKSGSFTFNLPLSDTFALRVNGTRNDFPGVTDYRNVYALDADGLPTAPNGVLADDAVYENHKDADTVEQSYGRIALRWTPNDRFDATLSYTAQADRFGGRRGTSLGTDGWGDAYGDNEIGSVQLEPSSRHVNMAALEASIDLGFATLTSSTSQYDHKGDIVSENTGFYAQNGWLAAFYYNYPRPLATAVRDYGDKALTQEFRLVSKTGSAVDYVLGAYYQKQDRNSGQDSFLRGFKRWWDAYSNDAWGPGYEDLIVDDQDFHYRTKEHFKETAVYGELTWHATDTVQFTGGFRHFRVESEASQTMRVSPWAGSAASTSTADESAGKTLFKANVAWAFSPRNQLYATVSEGFRRGGTNGTPTAGNFAEDPAWTTYRADTVRNHEIGVKGAVGRLTYNADLFYVDWKDPQINSSTPLWGFFAVANAQKASTRGVELELAGSFDNGFGYSLGYAYTDAKLDADAVSQDGTYTYGLKGMALPGAPKHRFNASGNYNIALGEAWLVLRADAYYQSETENAMSLSPKFQRTLDGFAIFNASATYSRGNWDTTLWLKNIGNEAGVTGVYTTEYMGTSPAQHYFGNGSKALTALPRTVGVTVSYRF</sequence>
<evidence type="ECO:0000256" key="2">
    <source>
        <dbReference type="ARBA" id="ARBA00022448"/>
    </source>
</evidence>
<proteinExistence type="inferred from homology"/>
<evidence type="ECO:0000256" key="6">
    <source>
        <dbReference type="ARBA" id="ARBA00023004"/>
    </source>
</evidence>
<evidence type="ECO:0000256" key="5">
    <source>
        <dbReference type="ARBA" id="ARBA00022692"/>
    </source>
</evidence>
<dbReference type="InterPro" id="IPR039426">
    <property type="entry name" value="TonB-dep_rcpt-like"/>
</dbReference>
<keyword evidence="13" id="KW-0732">Signal</keyword>
<keyword evidence="6" id="KW-0408">Iron</keyword>
<dbReference type="EMBL" id="CP060711">
    <property type="protein sequence ID" value="QNN45211.1"/>
    <property type="molecule type" value="Genomic_DNA"/>
</dbReference>
<keyword evidence="2 11" id="KW-0813">Transport</keyword>
<dbReference type="SUPFAM" id="SSF56935">
    <property type="entry name" value="Porins"/>
    <property type="match status" value="1"/>
</dbReference>
<keyword evidence="7" id="KW-0406">Ion transport</keyword>
<evidence type="ECO:0000256" key="9">
    <source>
        <dbReference type="ARBA" id="ARBA00023136"/>
    </source>
</evidence>
<feature type="domain" description="TonB-dependent receptor-like beta-barrel" evidence="14">
    <location>
        <begin position="286"/>
        <end position="757"/>
    </location>
</feature>
<dbReference type="PROSITE" id="PS52016">
    <property type="entry name" value="TONB_DEPENDENT_REC_3"/>
    <property type="match status" value="1"/>
</dbReference>
<dbReference type="Proteomes" id="UP000515977">
    <property type="component" value="Chromosome"/>
</dbReference>
<evidence type="ECO:0000313" key="17">
    <source>
        <dbReference type="Proteomes" id="UP000515977"/>
    </source>
</evidence>
<dbReference type="KEGG" id="tbv:H9L17_08095"/>
<keyword evidence="16" id="KW-0675">Receptor</keyword>
<dbReference type="InterPro" id="IPR000531">
    <property type="entry name" value="Beta-barrel_TonB"/>
</dbReference>
<keyword evidence="17" id="KW-1185">Reference proteome</keyword>
<keyword evidence="8 12" id="KW-0798">TonB box</keyword>
<evidence type="ECO:0000256" key="7">
    <source>
        <dbReference type="ARBA" id="ARBA00023065"/>
    </source>
</evidence>
<keyword evidence="9 11" id="KW-0472">Membrane</keyword>
<comment type="similarity">
    <text evidence="11 12">Belongs to the TonB-dependent receptor family.</text>
</comment>
<dbReference type="InterPro" id="IPR012910">
    <property type="entry name" value="Plug_dom"/>
</dbReference>
<dbReference type="PANTHER" id="PTHR32552:SF81">
    <property type="entry name" value="TONB-DEPENDENT OUTER MEMBRANE RECEPTOR"/>
    <property type="match status" value="1"/>
</dbReference>
<keyword evidence="3 11" id="KW-1134">Transmembrane beta strand</keyword>
<evidence type="ECO:0000256" key="11">
    <source>
        <dbReference type="PROSITE-ProRule" id="PRU01360"/>
    </source>
</evidence>
<comment type="subcellular location">
    <subcellularLocation>
        <location evidence="1 11">Cell outer membrane</location>
        <topology evidence="1 11">Multi-pass membrane protein</topology>
    </subcellularLocation>
</comment>
<dbReference type="GO" id="GO:0006826">
    <property type="term" value="P:iron ion transport"/>
    <property type="evidence" value="ECO:0007669"/>
    <property type="project" value="UniProtKB-KW"/>
</dbReference>
<feature type="signal peptide" evidence="13">
    <location>
        <begin position="1"/>
        <end position="31"/>
    </location>
</feature>
<dbReference type="Pfam" id="PF00593">
    <property type="entry name" value="TonB_dep_Rec_b-barrel"/>
    <property type="match status" value="1"/>
</dbReference>
<evidence type="ECO:0000256" key="3">
    <source>
        <dbReference type="ARBA" id="ARBA00022452"/>
    </source>
</evidence>
<evidence type="ECO:0000256" key="1">
    <source>
        <dbReference type="ARBA" id="ARBA00004571"/>
    </source>
</evidence>
<evidence type="ECO:0000256" key="10">
    <source>
        <dbReference type="ARBA" id="ARBA00023237"/>
    </source>
</evidence>
<name>A0A7G9QPD6_9GAMM</name>
<dbReference type="Gene3D" id="2.40.170.20">
    <property type="entry name" value="TonB-dependent receptor, beta-barrel domain"/>
    <property type="match status" value="1"/>
</dbReference>
<evidence type="ECO:0000259" key="15">
    <source>
        <dbReference type="Pfam" id="PF07715"/>
    </source>
</evidence>
<dbReference type="PANTHER" id="PTHR32552">
    <property type="entry name" value="FERRICHROME IRON RECEPTOR-RELATED"/>
    <property type="match status" value="1"/>
</dbReference>
<evidence type="ECO:0000313" key="16">
    <source>
        <dbReference type="EMBL" id="QNN45211.1"/>
    </source>
</evidence>
<gene>
    <name evidence="16" type="ORF">H9L17_08095</name>
</gene>
<accession>A0A7G9QPD6</accession>
<dbReference type="RefSeq" id="WP_187568978.1">
    <property type="nucleotide sequence ID" value="NZ_CP060711.1"/>
</dbReference>
<organism evidence="16 17">
    <name type="scientific">Thermomonas brevis</name>
    <dbReference type="NCBI Taxonomy" id="215691"/>
    <lineage>
        <taxon>Bacteria</taxon>
        <taxon>Pseudomonadati</taxon>
        <taxon>Pseudomonadota</taxon>
        <taxon>Gammaproteobacteria</taxon>
        <taxon>Lysobacterales</taxon>
        <taxon>Lysobacteraceae</taxon>
        <taxon>Thermomonas</taxon>
    </lineage>
</organism>
<dbReference type="InterPro" id="IPR036942">
    <property type="entry name" value="Beta-barrel_TonB_sf"/>
</dbReference>
<dbReference type="GO" id="GO:0009279">
    <property type="term" value="C:cell outer membrane"/>
    <property type="evidence" value="ECO:0007669"/>
    <property type="project" value="UniProtKB-SubCell"/>
</dbReference>
<dbReference type="AlphaFoldDB" id="A0A7G9QPD6"/>
<reference evidence="16 17" key="1">
    <citation type="submission" date="2020-08" db="EMBL/GenBank/DDBJ databases">
        <title>Genome sequence of Thermomonas brevis KACC 16975T.</title>
        <authorList>
            <person name="Hyun D.-W."/>
            <person name="Bae J.-W."/>
        </authorList>
    </citation>
    <scope>NUCLEOTIDE SEQUENCE [LARGE SCALE GENOMIC DNA]</scope>
    <source>
        <strain evidence="16 17">KACC 16975</strain>
    </source>
</reference>
<evidence type="ECO:0000256" key="4">
    <source>
        <dbReference type="ARBA" id="ARBA00022496"/>
    </source>
</evidence>
<keyword evidence="5 11" id="KW-0812">Transmembrane</keyword>
<dbReference type="Pfam" id="PF07715">
    <property type="entry name" value="Plug"/>
    <property type="match status" value="1"/>
</dbReference>
<feature type="domain" description="TonB-dependent receptor plug" evidence="15">
    <location>
        <begin position="63"/>
        <end position="175"/>
    </location>
</feature>